<feature type="transmembrane region" description="Helical" evidence="2">
    <location>
        <begin position="496"/>
        <end position="516"/>
    </location>
</feature>
<dbReference type="Gene3D" id="3.80.10.10">
    <property type="entry name" value="Ribonuclease Inhibitor"/>
    <property type="match status" value="1"/>
</dbReference>
<keyword evidence="2" id="KW-0812">Transmembrane</keyword>
<evidence type="ECO:0000256" key="2">
    <source>
        <dbReference type="SAM" id="Phobius"/>
    </source>
</evidence>
<comment type="caution">
    <text evidence="4">The sequence shown here is derived from an EMBL/GenBank/DDBJ whole genome shotgun (WGS) entry which is preliminary data.</text>
</comment>
<gene>
    <name evidence="4" type="ORF">TrCOL_g2787</name>
</gene>
<feature type="compositionally biased region" description="Acidic residues" evidence="1">
    <location>
        <begin position="577"/>
        <end position="594"/>
    </location>
</feature>
<organism evidence="4 5">
    <name type="scientific">Triparma columacea</name>
    <dbReference type="NCBI Taxonomy" id="722753"/>
    <lineage>
        <taxon>Eukaryota</taxon>
        <taxon>Sar</taxon>
        <taxon>Stramenopiles</taxon>
        <taxon>Ochrophyta</taxon>
        <taxon>Bolidophyceae</taxon>
        <taxon>Parmales</taxon>
        <taxon>Triparmaceae</taxon>
        <taxon>Triparma</taxon>
    </lineage>
</organism>
<feature type="transmembrane region" description="Helical" evidence="2">
    <location>
        <begin position="465"/>
        <end position="490"/>
    </location>
</feature>
<keyword evidence="2" id="KW-1133">Transmembrane helix</keyword>
<dbReference type="EMBL" id="BRYA01000292">
    <property type="protein sequence ID" value="GMI46315.1"/>
    <property type="molecule type" value="Genomic_DNA"/>
</dbReference>
<reference evidence="5" key="1">
    <citation type="journal article" date="2023" name="Commun. Biol.">
        <title>Genome analysis of Parmales, the sister group of diatoms, reveals the evolutionary specialization of diatoms from phago-mixotrophs to photoautotrophs.</title>
        <authorList>
            <person name="Ban H."/>
            <person name="Sato S."/>
            <person name="Yoshikawa S."/>
            <person name="Yamada K."/>
            <person name="Nakamura Y."/>
            <person name="Ichinomiya M."/>
            <person name="Sato N."/>
            <person name="Blanc-Mathieu R."/>
            <person name="Endo H."/>
            <person name="Kuwata A."/>
            <person name="Ogata H."/>
        </authorList>
    </citation>
    <scope>NUCLEOTIDE SEQUENCE [LARGE SCALE GENOMIC DNA]</scope>
</reference>
<protein>
    <submittedName>
        <fullName evidence="4">Uncharacterized protein</fullName>
    </submittedName>
</protein>
<evidence type="ECO:0000256" key="1">
    <source>
        <dbReference type="SAM" id="MobiDB-lite"/>
    </source>
</evidence>
<name>A0A9W7LCQ2_9STRA</name>
<feature type="chain" id="PRO_5040858519" evidence="3">
    <location>
        <begin position="23"/>
        <end position="687"/>
    </location>
</feature>
<dbReference type="SUPFAM" id="SSF52058">
    <property type="entry name" value="L domain-like"/>
    <property type="match status" value="1"/>
</dbReference>
<dbReference type="Proteomes" id="UP001165065">
    <property type="component" value="Unassembled WGS sequence"/>
</dbReference>
<feature type="signal peptide" evidence="3">
    <location>
        <begin position="1"/>
        <end position="22"/>
    </location>
</feature>
<sequence>MPFLIYIAIIAALGSLVVGAEGAKLSDYATNVSRTELTLGEVWDDVQQAWVCPVEEGDLSDLKGMKQLEVLRVTWSCRNVIMGDLADLQDLTKLRELDLGGLALVTGDLSSVEGLTSLTYLDLRGLALVTGDLSSVEGLTSLTYLDLRGLALVTGDLSSVEVVTSLDFLDLRSTSISGTLSTSLIARCSTSILCLITPAPMMCGEGQRLVGLICEPCQNCAANGECHFGMDESDYFCESCPIDSYKLGSQCTQCYAGSATVSSTNEIVILIIALVMEVAMQLTFVALEVFFILTMFSRWGEHYREIEREYSQLDEREKDATEDANYQLENMIPFCATFCQNYVPSQIDFEKKVFRMKVMCFMILQASSAGSTVTQLGECSSKGRMFGGSFREVRERLSSQRSRVNSAYSDNGERAGELFDEMITEDNVVAKMGSRRKIKDMFANSSLEEEKVRWSLAAGEEKLTWLGYVIVGIKVIFGGILAALLIWATIFYSCVFRIALISLQVLAVLSWVRVEWGYGFKDSYRRLMGCYHGGEQDNGASDGANDKDEIELAENPLHQEEKSTKGGGEGGGGKDIDGEDEEEVKEEEEEEELEEVKIEEVKMEVEGEEEEKEEDGMDGRGGTTRGDAKVAEIMNRAAPFIKKINKRRTTKIPQRTQQGVQEKGEEQAERCKERENEEEQDVPENVE</sequence>
<accession>A0A9W7LCQ2</accession>
<feature type="compositionally biased region" description="Acidic residues" evidence="1">
    <location>
        <begin position="606"/>
        <end position="616"/>
    </location>
</feature>
<dbReference type="InterPro" id="IPR032675">
    <property type="entry name" value="LRR_dom_sf"/>
</dbReference>
<feature type="compositionally biased region" description="Basic and acidic residues" evidence="1">
    <location>
        <begin position="595"/>
        <end position="605"/>
    </location>
</feature>
<dbReference type="AlphaFoldDB" id="A0A9W7LCQ2"/>
<keyword evidence="3" id="KW-0732">Signal</keyword>
<feature type="region of interest" description="Disordered" evidence="1">
    <location>
        <begin position="554"/>
        <end position="687"/>
    </location>
</feature>
<feature type="transmembrane region" description="Helical" evidence="2">
    <location>
        <begin position="267"/>
        <end position="296"/>
    </location>
</feature>
<dbReference type="OrthoDB" id="550575at2759"/>
<keyword evidence="2" id="KW-0472">Membrane</keyword>
<evidence type="ECO:0000313" key="5">
    <source>
        <dbReference type="Proteomes" id="UP001165065"/>
    </source>
</evidence>
<keyword evidence="5" id="KW-1185">Reference proteome</keyword>
<proteinExistence type="predicted"/>
<feature type="compositionally biased region" description="Basic and acidic residues" evidence="1">
    <location>
        <begin position="662"/>
        <end position="675"/>
    </location>
</feature>
<feature type="compositionally biased region" description="Acidic residues" evidence="1">
    <location>
        <begin position="676"/>
        <end position="687"/>
    </location>
</feature>
<evidence type="ECO:0000256" key="3">
    <source>
        <dbReference type="SAM" id="SignalP"/>
    </source>
</evidence>
<evidence type="ECO:0000313" key="4">
    <source>
        <dbReference type="EMBL" id="GMI46315.1"/>
    </source>
</evidence>